<reference evidence="2 3" key="1">
    <citation type="submission" date="2016-07" db="EMBL/GenBank/DDBJ databases">
        <title>Draft genome of Scalindua rubra, obtained from a brine-seawater interface in the Red Sea, sheds light on salt adaptation in anammox bacteria.</title>
        <authorList>
            <person name="Speth D.R."/>
            <person name="Lagkouvardos I."/>
            <person name="Wang Y."/>
            <person name="Qian P.-Y."/>
            <person name="Dutilh B.E."/>
            <person name="Jetten M.S."/>
        </authorList>
    </citation>
    <scope>NUCLEOTIDE SEQUENCE [LARGE SCALE GENOMIC DNA]</scope>
    <source>
        <strain evidence="2">BSI-1</strain>
    </source>
</reference>
<dbReference type="Proteomes" id="UP000094056">
    <property type="component" value="Unassembled WGS sequence"/>
</dbReference>
<gene>
    <name evidence="2" type="ORF">SCARUB_02095</name>
</gene>
<dbReference type="PANTHER" id="PTHR43852">
    <property type="entry name" value="NUCLEOTIDYLTRANSFERASE"/>
    <property type="match status" value="1"/>
</dbReference>
<evidence type="ECO:0000313" key="3">
    <source>
        <dbReference type="Proteomes" id="UP000094056"/>
    </source>
</evidence>
<comment type="caution">
    <text evidence="2">The sequence shown here is derived from an EMBL/GenBank/DDBJ whole genome shotgun (WGS) entry which is preliminary data.</text>
</comment>
<accession>A0A1E3XAW4</accession>
<sequence>MESQERNLLIGSLAECLKEDNNLLFAYLYGSFKDYDKSVGFRDIDIALYIRGIGDVLDYALGISAALSSKYNLPVDCIPLDTTTPLFLRYGVFKDGIVLFCKDEKLMTDLMESTVNDALDFGPLREEAMKELV</sequence>
<dbReference type="SUPFAM" id="SSF81301">
    <property type="entry name" value="Nucleotidyltransferase"/>
    <property type="match status" value="1"/>
</dbReference>
<dbReference type="InterPro" id="IPR052930">
    <property type="entry name" value="TA_antitoxin_MntA"/>
</dbReference>
<dbReference type="EMBL" id="MAYW01000049">
    <property type="protein sequence ID" value="ODS32775.1"/>
    <property type="molecule type" value="Genomic_DNA"/>
</dbReference>
<feature type="domain" description="Polymerase beta nucleotidyltransferase" evidence="1">
    <location>
        <begin position="13"/>
        <end position="105"/>
    </location>
</feature>
<dbReference type="InterPro" id="IPR041633">
    <property type="entry name" value="Polbeta"/>
</dbReference>
<evidence type="ECO:0000313" key="2">
    <source>
        <dbReference type="EMBL" id="ODS32775.1"/>
    </source>
</evidence>
<dbReference type="Pfam" id="PF18765">
    <property type="entry name" value="Polbeta"/>
    <property type="match status" value="1"/>
</dbReference>
<dbReference type="AlphaFoldDB" id="A0A1E3XAW4"/>
<keyword evidence="2" id="KW-0808">Transferase</keyword>
<organism evidence="2 3">
    <name type="scientific">Candidatus Scalindua rubra</name>
    <dbReference type="NCBI Taxonomy" id="1872076"/>
    <lineage>
        <taxon>Bacteria</taxon>
        <taxon>Pseudomonadati</taxon>
        <taxon>Planctomycetota</taxon>
        <taxon>Candidatus Brocadiia</taxon>
        <taxon>Candidatus Brocadiales</taxon>
        <taxon>Candidatus Scalinduaceae</taxon>
        <taxon>Candidatus Scalindua</taxon>
    </lineage>
</organism>
<name>A0A1E3XAW4_9BACT</name>
<dbReference type="PANTHER" id="PTHR43852:SF3">
    <property type="entry name" value="NUCLEOTIDYLTRANSFERASE"/>
    <property type="match status" value="1"/>
</dbReference>
<proteinExistence type="predicted"/>
<evidence type="ECO:0000259" key="1">
    <source>
        <dbReference type="Pfam" id="PF18765"/>
    </source>
</evidence>
<dbReference type="GO" id="GO:0016740">
    <property type="term" value="F:transferase activity"/>
    <property type="evidence" value="ECO:0007669"/>
    <property type="project" value="UniProtKB-KW"/>
</dbReference>
<protein>
    <submittedName>
        <fullName evidence="2">Nucleotidyltransferase</fullName>
    </submittedName>
</protein>
<dbReference type="InterPro" id="IPR043519">
    <property type="entry name" value="NT_sf"/>
</dbReference>